<dbReference type="InterPro" id="IPR041664">
    <property type="entry name" value="AAA_16"/>
</dbReference>
<dbReference type="InterPro" id="IPR036388">
    <property type="entry name" value="WH-like_DNA-bd_sf"/>
</dbReference>
<dbReference type="Gene3D" id="3.40.50.300">
    <property type="entry name" value="P-loop containing nucleotide triphosphate hydrolases"/>
    <property type="match status" value="1"/>
</dbReference>
<keyword evidence="6" id="KW-1185">Reference proteome</keyword>
<dbReference type="PROSITE" id="PS50043">
    <property type="entry name" value="HTH_LUXR_2"/>
    <property type="match status" value="1"/>
</dbReference>
<dbReference type="PANTHER" id="PTHR44688">
    <property type="entry name" value="DNA-BINDING TRANSCRIPTIONAL ACTIVATOR DEVR_DOSR"/>
    <property type="match status" value="1"/>
</dbReference>
<gene>
    <name evidence="5" type="ORF">ACCAA_20090</name>
</gene>
<proteinExistence type="predicted"/>
<dbReference type="SUPFAM" id="SSF46894">
    <property type="entry name" value="C-terminal effector domain of the bipartite response regulators"/>
    <property type="match status" value="1"/>
</dbReference>
<dbReference type="GO" id="GO:0003677">
    <property type="term" value="F:DNA binding"/>
    <property type="evidence" value="ECO:0007669"/>
    <property type="project" value="UniProtKB-KW"/>
</dbReference>
<reference evidence="5 6" key="1">
    <citation type="submission" date="2016-06" db="EMBL/GenBank/DDBJ databases">
        <authorList>
            <person name="Kjaerup R.B."/>
            <person name="Dalgaard T.S."/>
            <person name="Juul-Madsen H.R."/>
        </authorList>
    </citation>
    <scope>NUCLEOTIDE SEQUENCE [LARGE SCALE GENOMIC DNA]</scope>
    <source>
        <strain evidence="5">3</strain>
    </source>
</reference>
<protein>
    <submittedName>
        <fullName evidence="5">ATP-dependent transcriptional regulator, MalT-like, LuxR family</fullName>
    </submittedName>
</protein>
<dbReference type="SUPFAM" id="SSF48452">
    <property type="entry name" value="TPR-like"/>
    <property type="match status" value="2"/>
</dbReference>
<dbReference type="SMART" id="SM00421">
    <property type="entry name" value="HTH_LUXR"/>
    <property type="match status" value="1"/>
</dbReference>
<name>A0A1A8XIN4_9PROT</name>
<evidence type="ECO:0000259" key="4">
    <source>
        <dbReference type="PROSITE" id="PS50043"/>
    </source>
</evidence>
<dbReference type="InterPro" id="IPR059106">
    <property type="entry name" value="WHD_MalT"/>
</dbReference>
<dbReference type="Pfam" id="PF25873">
    <property type="entry name" value="WHD_MalT"/>
    <property type="match status" value="1"/>
</dbReference>
<dbReference type="Proteomes" id="UP000199169">
    <property type="component" value="Unassembled WGS sequence"/>
</dbReference>
<dbReference type="PANTHER" id="PTHR44688:SF16">
    <property type="entry name" value="DNA-BINDING TRANSCRIPTIONAL ACTIVATOR DEVR_DOSR"/>
    <property type="match status" value="1"/>
</dbReference>
<dbReference type="InterPro" id="IPR027417">
    <property type="entry name" value="P-loop_NTPase"/>
</dbReference>
<evidence type="ECO:0000256" key="2">
    <source>
        <dbReference type="ARBA" id="ARBA00023125"/>
    </source>
</evidence>
<evidence type="ECO:0000313" key="6">
    <source>
        <dbReference type="Proteomes" id="UP000199169"/>
    </source>
</evidence>
<dbReference type="Pfam" id="PF17874">
    <property type="entry name" value="TPR_MalT"/>
    <property type="match status" value="1"/>
</dbReference>
<dbReference type="InterPro" id="IPR041617">
    <property type="entry name" value="TPR_MalT"/>
</dbReference>
<dbReference type="InterPro" id="IPR011990">
    <property type="entry name" value="TPR-like_helical_dom_sf"/>
</dbReference>
<dbReference type="AlphaFoldDB" id="A0A1A8XIN4"/>
<dbReference type="SUPFAM" id="SSF52540">
    <property type="entry name" value="P-loop containing nucleoside triphosphate hydrolases"/>
    <property type="match status" value="1"/>
</dbReference>
<dbReference type="GO" id="GO:0006355">
    <property type="term" value="P:regulation of DNA-templated transcription"/>
    <property type="evidence" value="ECO:0007669"/>
    <property type="project" value="InterPro"/>
</dbReference>
<dbReference type="Pfam" id="PF00196">
    <property type="entry name" value="GerE"/>
    <property type="match status" value="1"/>
</dbReference>
<dbReference type="STRING" id="1860102.ACCAA_20090"/>
<dbReference type="Gene3D" id="1.25.40.10">
    <property type="entry name" value="Tetratricopeptide repeat domain"/>
    <property type="match status" value="1"/>
</dbReference>
<keyword evidence="1" id="KW-0805">Transcription regulation</keyword>
<keyword evidence="3" id="KW-0804">Transcription</keyword>
<dbReference type="Pfam" id="PF13191">
    <property type="entry name" value="AAA_16"/>
    <property type="match status" value="1"/>
</dbReference>
<dbReference type="InterPro" id="IPR000792">
    <property type="entry name" value="Tscrpt_reg_LuxR_C"/>
</dbReference>
<dbReference type="EMBL" id="FLQX01000094">
    <property type="protein sequence ID" value="SBT05000.1"/>
    <property type="molecule type" value="Genomic_DNA"/>
</dbReference>
<sequence length="906" mass="99113">MPLVHITCSKLHCPRIVHDFVVRSELLARLEAGSELPLTLLSAPAGYGKTSLVADWLGRRDGSSVWLSLDSEDSDPLVLLGYLVAAVRSAFVDACGETLDHLNSGQRLPLPVLASSLSNDLDALSAPLVVVLDDFHRLHSSGAHALLDRLLARPSSALHLVIITRQEPRLSLGALRVHGMMSDIRTRDLQFSALESATLIERCAGRAVPGAALASLQNATDGWPVAVRLAGLALRQGRAVDASGECDENDYGRCISGQMPPLQPYFVEEVLSQQPAVVRDCLLRTSVVDRFCAPLCDALLGKGTAAGGEEFGGQAFMHLVVSGAVLASAVDDRLEWHRYHRLFGEFLQRELRMHHAAAEIAELHQRAAAWLETQGLLEEAIPQMLAGAGVAAATELLARHHNLLINREQRQRLDRCLRLLPLDAVEDDPQLLLLKAWLMHHQGRHRETPAVLDRIEALLDSHDPAPDTLRSDWLHGNVLALRSLQHYLEGCADLALACAEQALQRLATDCVQARVTAQAVLAGARQLSGDLGGARQSIHDALVRASGPIDICQASLVVALCFIDWMAADLSALQWTANLKHPLSDASFGSQINSALGRYFLGLVQYQRNELAPAEATLLPAIAAQQAPQLGYRTEISFALAAVYQALGQAERAREIVDAVCERLVQNKNSPALFRARACQADLALRQGRINDALDWARSFDPGPVQFDYRFFSAPHLTLIRVWMAEGTVDSREQAGRLLQLLAARLSARHNLRFLIEVLALQALLHHAQGEEAAATDLLGRALAVAQPGGFIRLFVDLGQELAPLLKRLEADKGQARYVAQILSAFKDDWLVSAGRQRVGTDLTRRELKILKLLAARLSNVEISEELCISRATVKRHTQNIYRKLRASSRHDAVFRARTLNLLADG</sequence>
<keyword evidence="2" id="KW-0238">DNA-binding</keyword>
<feature type="domain" description="HTH luxR-type" evidence="4">
    <location>
        <begin position="836"/>
        <end position="901"/>
    </location>
</feature>
<evidence type="ECO:0000256" key="3">
    <source>
        <dbReference type="ARBA" id="ARBA00023163"/>
    </source>
</evidence>
<dbReference type="InterPro" id="IPR016032">
    <property type="entry name" value="Sig_transdc_resp-reg_C-effctor"/>
</dbReference>
<accession>A0A1A8XIN4</accession>
<evidence type="ECO:0000313" key="5">
    <source>
        <dbReference type="EMBL" id="SBT05000.1"/>
    </source>
</evidence>
<dbReference type="Gene3D" id="1.10.10.10">
    <property type="entry name" value="Winged helix-like DNA-binding domain superfamily/Winged helix DNA-binding domain"/>
    <property type="match status" value="1"/>
</dbReference>
<organism evidence="5 6">
    <name type="scientific">Candidatus Accumulibacter aalborgensis</name>
    <dbReference type="NCBI Taxonomy" id="1860102"/>
    <lineage>
        <taxon>Bacteria</taxon>
        <taxon>Pseudomonadati</taxon>
        <taxon>Pseudomonadota</taxon>
        <taxon>Betaproteobacteria</taxon>
        <taxon>Candidatus Accumulibacter</taxon>
    </lineage>
</organism>
<dbReference type="CDD" id="cd06170">
    <property type="entry name" value="LuxR_C_like"/>
    <property type="match status" value="1"/>
</dbReference>
<dbReference type="PRINTS" id="PR00038">
    <property type="entry name" value="HTHLUXR"/>
</dbReference>
<evidence type="ECO:0000256" key="1">
    <source>
        <dbReference type="ARBA" id="ARBA00023015"/>
    </source>
</evidence>